<keyword evidence="2" id="KW-1185">Reference proteome</keyword>
<keyword evidence="1" id="KW-0812">Transmembrane</keyword>
<protein>
    <submittedName>
        <fullName evidence="3">Uncharacterized protein LOC108835656</fullName>
    </submittedName>
</protein>
<dbReference type="KEGG" id="rsz:108835656"/>
<sequence length="195" mass="22545">MEVWSDACALKLIWMLFFRAGSIWVLRMRSKYLSYAPFWSLNEKYYGYSWMFPKLLKLMNKGLHFLKIHVGNDDSTFFWWDAWTSFGMLYTFLGHGGSSRLGVPLFATMADVRNGAGWHLPSARSDKQLQLLAYVSTLPITEVSNMPQWSINGNSQKTFVSKSIWNMIRPHKPSYHGLNWSSTKQLYQGTLPLLG</sequence>
<accession>A0A6J0LX61</accession>
<evidence type="ECO:0000313" key="3">
    <source>
        <dbReference type="RefSeq" id="XP_018464388.2"/>
    </source>
</evidence>
<reference evidence="2" key="1">
    <citation type="journal article" date="2019" name="Database">
        <title>The radish genome database (RadishGD): an integrated information resource for radish genomics.</title>
        <authorList>
            <person name="Yu H.J."/>
            <person name="Baek S."/>
            <person name="Lee Y.J."/>
            <person name="Cho A."/>
            <person name="Mun J.H."/>
        </authorList>
    </citation>
    <scope>NUCLEOTIDE SEQUENCE [LARGE SCALE GENOMIC DNA]</scope>
    <source>
        <strain evidence="2">cv. WK10039</strain>
    </source>
</reference>
<organism evidence="2 3">
    <name type="scientific">Raphanus sativus</name>
    <name type="common">Radish</name>
    <name type="synonym">Raphanus raphanistrum var. sativus</name>
    <dbReference type="NCBI Taxonomy" id="3726"/>
    <lineage>
        <taxon>Eukaryota</taxon>
        <taxon>Viridiplantae</taxon>
        <taxon>Streptophyta</taxon>
        <taxon>Embryophyta</taxon>
        <taxon>Tracheophyta</taxon>
        <taxon>Spermatophyta</taxon>
        <taxon>Magnoliopsida</taxon>
        <taxon>eudicotyledons</taxon>
        <taxon>Gunneridae</taxon>
        <taxon>Pentapetalae</taxon>
        <taxon>rosids</taxon>
        <taxon>malvids</taxon>
        <taxon>Brassicales</taxon>
        <taxon>Brassicaceae</taxon>
        <taxon>Brassiceae</taxon>
        <taxon>Raphanus</taxon>
    </lineage>
</organism>
<dbReference type="Proteomes" id="UP000504610">
    <property type="component" value="Chromosome 4"/>
</dbReference>
<evidence type="ECO:0000313" key="2">
    <source>
        <dbReference type="Proteomes" id="UP000504610"/>
    </source>
</evidence>
<dbReference type="GeneID" id="108835656"/>
<keyword evidence="1" id="KW-0472">Membrane</keyword>
<gene>
    <name evidence="3" type="primary">LOC108835656</name>
</gene>
<reference evidence="3" key="2">
    <citation type="submission" date="2025-08" db="UniProtKB">
        <authorList>
            <consortium name="RefSeq"/>
        </authorList>
    </citation>
    <scope>IDENTIFICATION</scope>
    <source>
        <tissue evidence="3">Leaf</tissue>
    </source>
</reference>
<dbReference type="AlphaFoldDB" id="A0A6J0LX61"/>
<dbReference type="OrthoDB" id="1113337at2759"/>
<feature type="transmembrane region" description="Helical" evidence="1">
    <location>
        <begin position="12"/>
        <end position="28"/>
    </location>
</feature>
<keyword evidence="1" id="KW-1133">Transmembrane helix</keyword>
<proteinExistence type="predicted"/>
<evidence type="ECO:0000256" key="1">
    <source>
        <dbReference type="SAM" id="Phobius"/>
    </source>
</evidence>
<dbReference type="RefSeq" id="XP_018464388.2">
    <property type="nucleotide sequence ID" value="XM_018608886.2"/>
</dbReference>
<name>A0A6J0LX61_RAPSA</name>